<dbReference type="InterPro" id="IPR009069">
    <property type="entry name" value="Cys_alpha_HP_mot_SF"/>
</dbReference>
<feature type="binding site" evidence="8">
    <location>
        <position position="9"/>
    </location>
    <ligand>
        <name>Cu cation</name>
        <dbReference type="ChEBI" id="CHEBI:23378"/>
    </ligand>
</feature>
<keyword evidence="7" id="KW-0143">Chaperone</keyword>
<evidence type="ECO:0000313" key="10">
    <source>
        <dbReference type="Proteomes" id="UP000187013"/>
    </source>
</evidence>
<dbReference type="GO" id="GO:0005507">
    <property type="term" value="F:copper ion binding"/>
    <property type="evidence" value="ECO:0007669"/>
    <property type="project" value="InterPro"/>
</dbReference>
<dbReference type="GO" id="GO:0016531">
    <property type="term" value="F:copper chaperone activity"/>
    <property type="evidence" value="ECO:0007669"/>
    <property type="project" value="InterPro"/>
</dbReference>
<keyword evidence="5" id="KW-0496">Mitochondrion</keyword>
<dbReference type="AlphaFoldDB" id="A0A1Q2ZVK3"/>
<evidence type="ECO:0000256" key="8">
    <source>
        <dbReference type="PIRSR" id="PIRSR607745-1"/>
    </source>
</evidence>
<evidence type="ECO:0000313" key="9">
    <source>
        <dbReference type="EMBL" id="GAV47435.1"/>
    </source>
</evidence>
<protein>
    <recommendedName>
        <fullName evidence="11">Cytochrome c oxidase copper chaperone</fullName>
    </recommendedName>
</protein>
<keyword evidence="6" id="KW-1015">Disulfide bond</keyword>
<sequence length="50" mass="5798">MSDKPKPCCVCLNEKDQRDQCILFNGQDSGKCQEFVNKYKKCMQGYGFQI</sequence>
<comment type="similarity">
    <text evidence="2">Belongs to the COX17 family.</text>
</comment>
<feature type="binding site" evidence="8">
    <location>
        <position position="8"/>
    </location>
    <ligand>
        <name>Cu cation</name>
        <dbReference type="ChEBI" id="CHEBI:23378"/>
    </ligand>
</feature>
<organism evidence="9 10">
    <name type="scientific">Zygosaccharomyces rouxii</name>
    <dbReference type="NCBI Taxonomy" id="4956"/>
    <lineage>
        <taxon>Eukaryota</taxon>
        <taxon>Fungi</taxon>
        <taxon>Dikarya</taxon>
        <taxon>Ascomycota</taxon>
        <taxon>Saccharomycotina</taxon>
        <taxon>Saccharomycetes</taxon>
        <taxon>Saccharomycetales</taxon>
        <taxon>Saccharomycetaceae</taxon>
        <taxon>Zygosaccharomyces</taxon>
    </lineage>
</organism>
<dbReference type="OrthoDB" id="1915887at2759"/>
<name>A0A1Q2ZVK3_ZYGRO</name>
<evidence type="ECO:0000256" key="3">
    <source>
        <dbReference type="ARBA" id="ARBA00022723"/>
    </source>
</evidence>
<gene>
    <name evidence="9" type="ORF">ZYGR_0H02770</name>
</gene>
<evidence type="ECO:0000256" key="6">
    <source>
        <dbReference type="ARBA" id="ARBA00023157"/>
    </source>
</evidence>
<dbReference type="EMBL" id="BDGX01000008">
    <property type="protein sequence ID" value="GAV47435.1"/>
    <property type="molecule type" value="Genomic_DNA"/>
</dbReference>
<accession>A0A1Q2ZVK3</accession>
<dbReference type="Pfam" id="PF05051">
    <property type="entry name" value="COX17"/>
    <property type="match status" value="1"/>
</dbReference>
<comment type="subcellular location">
    <subcellularLocation>
        <location evidence="1">Mitochondrion intermembrane space</location>
    </subcellularLocation>
</comment>
<dbReference type="PROSITE" id="PS51808">
    <property type="entry name" value="CHCH"/>
    <property type="match status" value="1"/>
</dbReference>
<dbReference type="PANTHER" id="PTHR16719">
    <property type="entry name" value="CYTOCHROME C OXIDASE COPPER CHAPERONE"/>
    <property type="match status" value="1"/>
</dbReference>
<evidence type="ECO:0000256" key="4">
    <source>
        <dbReference type="ARBA" id="ARBA00023008"/>
    </source>
</evidence>
<evidence type="ECO:0000256" key="1">
    <source>
        <dbReference type="ARBA" id="ARBA00004569"/>
    </source>
</evidence>
<dbReference type="Proteomes" id="UP000187013">
    <property type="component" value="Unassembled WGS sequence"/>
</dbReference>
<dbReference type="SUPFAM" id="SSF47072">
    <property type="entry name" value="Cysteine alpha-hairpin motif"/>
    <property type="match status" value="1"/>
</dbReference>
<evidence type="ECO:0000256" key="7">
    <source>
        <dbReference type="ARBA" id="ARBA00023186"/>
    </source>
</evidence>
<dbReference type="Gene3D" id="1.10.287.1130">
    <property type="entry name" value="CytochromE C oxidase copper chaperone"/>
    <property type="match status" value="1"/>
</dbReference>
<evidence type="ECO:0000256" key="5">
    <source>
        <dbReference type="ARBA" id="ARBA00023128"/>
    </source>
</evidence>
<dbReference type="PANTHER" id="PTHR16719:SF0">
    <property type="entry name" value="CYTOCHROME C OXIDASE COPPER CHAPERONE"/>
    <property type="match status" value="1"/>
</dbReference>
<proteinExistence type="inferred from homology"/>
<keyword evidence="4 8" id="KW-0186">Copper</keyword>
<dbReference type="GO" id="GO:0005758">
    <property type="term" value="C:mitochondrial intermembrane space"/>
    <property type="evidence" value="ECO:0007669"/>
    <property type="project" value="UniProtKB-SubCell"/>
</dbReference>
<dbReference type="InterPro" id="IPR007745">
    <property type="entry name" value="Cyt_c_oxidase_Cu-chaperone"/>
</dbReference>
<dbReference type="GO" id="GO:0033617">
    <property type="term" value="P:mitochondrial respiratory chain complex IV assembly"/>
    <property type="evidence" value="ECO:0007669"/>
    <property type="project" value="TreeGrafter"/>
</dbReference>
<evidence type="ECO:0000256" key="2">
    <source>
        <dbReference type="ARBA" id="ARBA00009241"/>
    </source>
</evidence>
<comment type="caution">
    <text evidence="9">The sequence shown here is derived from an EMBL/GenBank/DDBJ whole genome shotgun (WGS) entry which is preliminary data.</text>
</comment>
<reference evidence="9 10" key="1">
    <citation type="submission" date="2016-08" db="EMBL/GenBank/DDBJ databases">
        <title>Draft genome sequence of allopolyploid Zygosaccharomyces rouxii.</title>
        <authorList>
            <person name="Watanabe J."/>
            <person name="Uehara K."/>
            <person name="Mogi Y."/>
            <person name="Tsukioka Y."/>
        </authorList>
    </citation>
    <scope>NUCLEOTIDE SEQUENCE [LARGE SCALE GENOMIC DNA]</scope>
    <source>
        <strain evidence="9 10">NBRC 110957</strain>
    </source>
</reference>
<evidence type="ECO:0008006" key="11">
    <source>
        <dbReference type="Google" id="ProtNLM"/>
    </source>
</evidence>
<keyword evidence="3 8" id="KW-0479">Metal-binding</keyword>